<sequence length="548" mass="56212" precursor="true">MMKTPSFLLAAMLASPALAQGTDDCVGATPLTSGAAVAFDTTIATLSAEVWPCAASGGPDLWFQYTSTLAGGGLISFETCGSSYDTSLEIFSGACGALTSLSCNDDACGLQSTLTALAPAAGTSYFVRVGGYNGATGAGTLLATEIANPCTGPDDAFEDNDTCATSVAVPAGYYPGLVASTTDSDFYSITVQPSQYLSVSLVDEATVDLDLNQFDSSCNLVTTWFADGFTYQNVTGSPEQVRFEVFVNPAAAGVGCLSYDMNVRLAFDPDCSFPDAFEDSDDCTTAAAVTNGTYTGLSVEDGDNDYYAVTVANGETIEATIFFIDLFADVDLYLWDPNVACDTNVAGQGTGTGALSVGFSTTDNETVSYTNTTGASQNLIIEVDMFSGSGCNEYDLLVSDGTIGPGGIGTAYCTPNANSTGGASSITAVGSRIVATNDVTLSVTGLPLLSFGFFIVSDVQGFVMNPAGSSGNLCLTGAIGRYVGPGQIQNTGTSGMISLGVNLQAIPGPMGFRTTAAGDTWNFQAWHRDSSATGPTSNFSNGTSILFQ</sequence>
<evidence type="ECO:0008006" key="4">
    <source>
        <dbReference type="Google" id="ProtNLM"/>
    </source>
</evidence>
<keyword evidence="1" id="KW-0732">Signal</keyword>
<evidence type="ECO:0000313" key="2">
    <source>
        <dbReference type="EMBL" id="QDV08682.1"/>
    </source>
</evidence>
<dbReference type="EMBL" id="CP036434">
    <property type="protein sequence ID" value="QDV08682.1"/>
    <property type="molecule type" value="Genomic_DNA"/>
</dbReference>
<dbReference type="AlphaFoldDB" id="A0A518EX63"/>
<evidence type="ECO:0000313" key="3">
    <source>
        <dbReference type="Proteomes" id="UP000320390"/>
    </source>
</evidence>
<organism evidence="2 3">
    <name type="scientific">Saltatorellus ferox</name>
    <dbReference type="NCBI Taxonomy" id="2528018"/>
    <lineage>
        <taxon>Bacteria</taxon>
        <taxon>Pseudomonadati</taxon>
        <taxon>Planctomycetota</taxon>
        <taxon>Planctomycetia</taxon>
        <taxon>Planctomycetia incertae sedis</taxon>
        <taxon>Saltatorellus</taxon>
    </lineage>
</organism>
<protein>
    <recommendedName>
        <fullName evidence="4">Peptidase C-terminal archaeal/bacterial domain-containing protein</fullName>
    </recommendedName>
</protein>
<feature type="signal peptide" evidence="1">
    <location>
        <begin position="1"/>
        <end position="19"/>
    </location>
</feature>
<reference evidence="2 3" key="1">
    <citation type="submission" date="2019-02" db="EMBL/GenBank/DDBJ databases">
        <title>Deep-cultivation of Planctomycetes and their phenomic and genomic characterization uncovers novel biology.</title>
        <authorList>
            <person name="Wiegand S."/>
            <person name="Jogler M."/>
            <person name="Boedeker C."/>
            <person name="Pinto D."/>
            <person name="Vollmers J."/>
            <person name="Rivas-Marin E."/>
            <person name="Kohn T."/>
            <person name="Peeters S.H."/>
            <person name="Heuer A."/>
            <person name="Rast P."/>
            <person name="Oberbeckmann S."/>
            <person name="Bunk B."/>
            <person name="Jeske O."/>
            <person name="Meyerdierks A."/>
            <person name="Storesund J.E."/>
            <person name="Kallscheuer N."/>
            <person name="Luecker S."/>
            <person name="Lage O.M."/>
            <person name="Pohl T."/>
            <person name="Merkel B.J."/>
            <person name="Hornburger P."/>
            <person name="Mueller R.-W."/>
            <person name="Bruemmer F."/>
            <person name="Labrenz M."/>
            <person name="Spormann A.M."/>
            <person name="Op den Camp H."/>
            <person name="Overmann J."/>
            <person name="Amann R."/>
            <person name="Jetten M.S.M."/>
            <person name="Mascher T."/>
            <person name="Medema M.H."/>
            <person name="Devos D.P."/>
            <person name="Kaster A.-K."/>
            <person name="Ovreas L."/>
            <person name="Rohde M."/>
            <person name="Galperin M.Y."/>
            <person name="Jogler C."/>
        </authorList>
    </citation>
    <scope>NUCLEOTIDE SEQUENCE [LARGE SCALE GENOMIC DNA]</scope>
    <source>
        <strain evidence="2 3">Poly30</strain>
    </source>
</reference>
<feature type="chain" id="PRO_5021840767" description="Peptidase C-terminal archaeal/bacterial domain-containing protein" evidence="1">
    <location>
        <begin position="20"/>
        <end position="548"/>
    </location>
</feature>
<dbReference type="Gene3D" id="2.60.120.380">
    <property type="match status" value="2"/>
</dbReference>
<dbReference type="RefSeq" id="WP_145201780.1">
    <property type="nucleotide sequence ID" value="NZ_CP036434.1"/>
</dbReference>
<dbReference type="Proteomes" id="UP000320390">
    <property type="component" value="Chromosome"/>
</dbReference>
<gene>
    <name evidence="2" type="ORF">Poly30_42350</name>
</gene>
<evidence type="ECO:0000256" key="1">
    <source>
        <dbReference type="SAM" id="SignalP"/>
    </source>
</evidence>
<proteinExistence type="predicted"/>
<dbReference type="OrthoDB" id="291931at2"/>
<name>A0A518EX63_9BACT</name>
<keyword evidence="3" id="KW-1185">Reference proteome</keyword>
<accession>A0A518EX63</accession>